<dbReference type="PANTHER" id="PTHR43248">
    <property type="entry name" value="2-SUCCINYL-6-HYDROXY-2,4-CYCLOHEXADIENE-1-CARBOXYLATE SYNTHASE"/>
    <property type="match status" value="1"/>
</dbReference>
<sequence length="332" mass="33536">MSPRAPVTAVRLGGRPDQPLLLLGPALGSTAQQVWGAAADHLAEHFQVVGWDLPGHGHNRTPVEEPFTLAGLAAGVLEMVDLMGGGLQPPTFHYAGVGAGAAVGLQLLLDAPGRVESAVLLGAGATADSLVAGAEQDDHDAEGYAAVVDALAGFDVRRRLGRIAAPVLVVAAPGTDAAALESLREVAQGVGDGRLVEHDAAVGPPGLLADPTGLARLLREHALGPPDTTLDDLARELGALVGTSGGAAQEATPDDHGDHLDQRALALVSLAALVASGDHETLAEEVRAARAHGVGPQEIADLVLRVAQLCGVPVAESALEVVGPVLSEDRPG</sequence>
<dbReference type="Pfam" id="PF00561">
    <property type="entry name" value="Abhydrolase_1"/>
    <property type="match status" value="1"/>
</dbReference>
<keyword evidence="2 5" id="KW-0378">Hydrolase</keyword>
<dbReference type="PANTHER" id="PTHR43248:SF2">
    <property type="entry name" value="PROLYL AMINOPEPTIDASE"/>
    <property type="match status" value="1"/>
</dbReference>
<dbReference type="Pfam" id="PF02627">
    <property type="entry name" value="CMD"/>
    <property type="match status" value="1"/>
</dbReference>
<evidence type="ECO:0000313" key="5">
    <source>
        <dbReference type="EMBL" id="MDO3397782.1"/>
    </source>
</evidence>
<comment type="similarity">
    <text evidence="1">Belongs to the peptidase S33 family.</text>
</comment>
<dbReference type="InterPro" id="IPR029032">
    <property type="entry name" value="AhpD-like"/>
</dbReference>
<name>A0ABT8TUZ8_9ACTN</name>
<organism evidence="5 6">
    <name type="scientific">Nocardioides cremeus</name>
    <dbReference type="NCBI Taxonomy" id="3058044"/>
    <lineage>
        <taxon>Bacteria</taxon>
        <taxon>Bacillati</taxon>
        <taxon>Actinomycetota</taxon>
        <taxon>Actinomycetes</taxon>
        <taxon>Propionibacteriales</taxon>
        <taxon>Nocardioidaceae</taxon>
        <taxon>Nocardioides</taxon>
    </lineage>
</organism>
<gene>
    <name evidence="5" type="ORF">QWJ41_18785</name>
</gene>
<reference evidence="5" key="1">
    <citation type="submission" date="2023-06" db="EMBL/GenBank/DDBJ databases">
        <title>Genome sequence of Nocardioides sp. SOB44.</title>
        <authorList>
            <person name="Zhang G."/>
        </authorList>
    </citation>
    <scope>NUCLEOTIDE SEQUENCE</scope>
    <source>
        <strain evidence="5">SOB44</strain>
    </source>
</reference>
<dbReference type="InterPro" id="IPR003779">
    <property type="entry name" value="CMD-like"/>
</dbReference>
<feature type="domain" description="AB hydrolase-1" evidence="3">
    <location>
        <begin position="19"/>
        <end position="163"/>
    </location>
</feature>
<proteinExistence type="inferred from homology"/>
<dbReference type="InterPro" id="IPR051601">
    <property type="entry name" value="Serine_prot/Carboxylest_S33"/>
</dbReference>
<dbReference type="Gene3D" id="1.20.1290.10">
    <property type="entry name" value="AhpD-like"/>
    <property type="match status" value="1"/>
</dbReference>
<evidence type="ECO:0000259" key="4">
    <source>
        <dbReference type="Pfam" id="PF02627"/>
    </source>
</evidence>
<evidence type="ECO:0000256" key="1">
    <source>
        <dbReference type="ARBA" id="ARBA00010088"/>
    </source>
</evidence>
<dbReference type="InterPro" id="IPR000073">
    <property type="entry name" value="AB_hydrolase_1"/>
</dbReference>
<evidence type="ECO:0000313" key="6">
    <source>
        <dbReference type="Proteomes" id="UP001168363"/>
    </source>
</evidence>
<accession>A0ABT8TUZ8</accession>
<dbReference type="EMBL" id="JAULSC010000026">
    <property type="protein sequence ID" value="MDO3397782.1"/>
    <property type="molecule type" value="Genomic_DNA"/>
</dbReference>
<evidence type="ECO:0000259" key="3">
    <source>
        <dbReference type="Pfam" id="PF00561"/>
    </source>
</evidence>
<feature type="domain" description="Carboxymuconolactone decarboxylase-like" evidence="4">
    <location>
        <begin position="257"/>
        <end position="322"/>
    </location>
</feature>
<dbReference type="Proteomes" id="UP001168363">
    <property type="component" value="Unassembled WGS sequence"/>
</dbReference>
<dbReference type="Gene3D" id="3.40.50.1820">
    <property type="entry name" value="alpha/beta hydrolase"/>
    <property type="match status" value="2"/>
</dbReference>
<protein>
    <submittedName>
        <fullName evidence="5">Alpha/beta fold hydrolase</fullName>
    </submittedName>
</protein>
<dbReference type="SUPFAM" id="SSF53474">
    <property type="entry name" value="alpha/beta-Hydrolases"/>
    <property type="match status" value="1"/>
</dbReference>
<dbReference type="SUPFAM" id="SSF69118">
    <property type="entry name" value="AhpD-like"/>
    <property type="match status" value="1"/>
</dbReference>
<comment type="caution">
    <text evidence="5">The sequence shown here is derived from an EMBL/GenBank/DDBJ whole genome shotgun (WGS) entry which is preliminary data.</text>
</comment>
<keyword evidence="6" id="KW-1185">Reference proteome</keyword>
<dbReference type="InterPro" id="IPR029058">
    <property type="entry name" value="AB_hydrolase_fold"/>
</dbReference>
<dbReference type="RefSeq" id="WP_302710020.1">
    <property type="nucleotide sequence ID" value="NZ_JAULSC010000026.1"/>
</dbReference>
<dbReference type="GO" id="GO:0016787">
    <property type="term" value="F:hydrolase activity"/>
    <property type="evidence" value="ECO:0007669"/>
    <property type="project" value="UniProtKB-KW"/>
</dbReference>
<evidence type="ECO:0000256" key="2">
    <source>
        <dbReference type="ARBA" id="ARBA00022801"/>
    </source>
</evidence>